<dbReference type="PROSITE" id="PS50172">
    <property type="entry name" value="BRCT"/>
    <property type="match status" value="1"/>
</dbReference>
<reference evidence="14" key="3">
    <citation type="submission" date="2011-07" db="EMBL/GenBank/DDBJ databases">
        <authorList>
            <person name="Byrne K."/>
        </authorList>
    </citation>
    <scope>NUCLEOTIDE SEQUENCE</scope>
    <source>
        <strain evidence="14">Type strain:CBS 4309</strain>
    </source>
</reference>
<feature type="region of interest" description="Disordered" evidence="9">
    <location>
        <begin position="1"/>
        <end position="61"/>
    </location>
</feature>
<evidence type="ECO:0000313" key="14">
    <source>
        <dbReference type="EMBL" id="CCC71035.1"/>
    </source>
</evidence>
<comment type="subcellular location">
    <subcellularLocation>
        <location evidence="8">Nucleus</location>
    </subcellularLocation>
    <subcellularLocation>
        <location evidence="8">Chromosome</location>
        <location evidence="8">Telomere</location>
    </subcellularLocation>
</comment>
<gene>
    <name evidence="13" type="primary">RAP1</name>
    <name evidence="14" type="synonym">NCAS0G01480</name>
    <name evidence="14" type="ordered locus">NCAS_0G01480</name>
</gene>
<dbReference type="GO" id="GO:0006110">
    <property type="term" value="P:regulation of glycolytic process"/>
    <property type="evidence" value="ECO:0007669"/>
    <property type="project" value="EnsemblFungi"/>
</dbReference>
<evidence type="ECO:0000259" key="10">
    <source>
        <dbReference type="PROSITE" id="PS50090"/>
    </source>
</evidence>
<feature type="region of interest" description="Disordered" evidence="9">
    <location>
        <begin position="551"/>
        <end position="573"/>
    </location>
</feature>
<dbReference type="GO" id="GO:0071919">
    <property type="term" value="P:G-quadruplex DNA formation"/>
    <property type="evidence" value="ECO:0007669"/>
    <property type="project" value="EnsemblFungi"/>
</dbReference>
<dbReference type="GO" id="GO:0045944">
    <property type="term" value="P:positive regulation of transcription by RNA polymerase II"/>
    <property type="evidence" value="ECO:0007669"/>
    <property type="project" value="EnsemblFungi"/>
</dbReference>
<dbReference type="GO" id="GO:0000122">
    <property type="term" value="P:negative regulation of transcription by RNA polymerase II"/>
    <property type="evidence" value="ECO:0007669"/>
    <property type="project" value="EnsemblFungi"/>
</dbReference>
<dbReference type="SMR" id="Q96VU6"/>
<dbReference type="Gene3D" id="1.10.10.2170">
    <property type="match status" value="1"/>
</dbReference>
<dbReference type="Proteomes" id="UP000001640">
    <property type="component" value="Chromosome 7"/>
</dbReference>
<reference key="4">
    <citation type="submission" date="2011-08" db="EMBL/GenBank/DDBJ databases">
        <title>Genome sequence of Naumovozyma castellii.</title>
        <authorList>
            <person name="Gordon J.L."/>
            <person name="Armisen D."/>
            <person name="Proux-Wera E."/>
            <person name="OhEigeartaigh S.S."/>
            <person name="Byrne K.P."/>
            <person name="Wolfe K.H."/>
        </authorList>
    </citation>
    <scope>NUCLEOTIDE SEQUENCE</scope>
    <source>
        <strain>Type strain:CBS 4309</strain>
    </source>
</reference>
<dbReference type="GO" id="GO:0008301">
    <property type="term" value="F:DNA binding, bending"/>
    <property type="evidence" value="ECO:0007669"/>
    <property type="project" value="EnsemblFungi"/>
</dbReference>
<proteinExistence type="inferred from homology"/>
<dbReference type="GO" id="GO:0070187">
    <property type="term" value="C:shelterin complex"/>
    <property type="evidence" value="ECO:0007669"/>
    <property type="project" value="EnsemblFungi"/>
</dbReference>
<reference evidence="13" key="1">
    <citation type="journal article" date="2002" name="Yeast">
        <title>Analysis of the RAP1 protein binding to homogeneous telomeric repeats in Saccharomyces castellii.</title>
        <authorList>
            <person name="Wahlin J."/>
            <person name="Cohn M."/>
        </authorList>
    </citation>
    <scope>NUCLEOTIDE SEQUENCE</scope>
    <source>
        <strain evidence="13">NRRL Y-12630</strain>
    </source>
</reference>
<keyword evidence="5" id="KW-0010">Activator</keyword>
<dbReference type="GO" id="GO:0071169">
    <property type="term" value="P:establishment of protein localization to chromatin"/>
    <property type="evidence" value="ECO:0007669"/>
    <property type="project" value="EnsemblFungi"/>
</dbReference>
<feature type="region of interest" description="Disordered" evidence="9">
    <location>
        <begin position="74"/>
        <end position="112"/>
    </location>
</feature>
<dbReference type="EMBL" id="HE576758">
    <property type="protein sequence ID" value="CCC71035.1"/>
    <property type="molecule type" value="Genomic_DNA"/>
</dbReference>
<dbReference type="HOGENOM" id="CLU_014729_0_0_1"/>
<dbReference type="GO" id="GO:0031492">
    <property type="term" value="F:nucleosomal DNA binding"/>
    <property type="evidence" value="ECO:0007669"/>
    <property type="project" value="EnsemblFungi"/>
</dbReference>
<comment type="function">
    <text evidence="8">Involved in the regulation of telomere length, clustering and has a specific role in telomere position effect (TPE).</text>
</comment>
<dbReference type="GO" id="GO:0000981">
    <property type="term" value="F:DNA-binding transcription factor activity, RNA polymerase II-specific"/>
    <property type="evidence" value="ECO:0007669"/>
    <property type="project" value="EnsemblFungi"/>
</dbReference>
<feature type="region of interest" description="Disordered" evidence="9">
    <location>
        <begin position="240"/>
        <end position="297"/>
    </location>
</feature>
<dbReference type="GO" id="GO:0031848">
    <property type="term" value="P:protection from non-homologous end joining at telomere"/>
    <property type="evidence" value="ECO:0007669"/>
    <property type="project" value="EnsemblFungi"/>
</dbReference>
<dbReference type="Gene3D" id="1.20.120.1480">
    <property type="match status" value="1"/>
</dbReference>
<feature type="domain" description="BRCT" evidence="11">
    <location>
        <begin position="118"/>
        <end position="207"/>
    </location>
</feature>
<keyword evidence="2 8" id="KW-0158">Chromosome</keyword>
<dbReference type="OrthoDB" id="435460at2759"/>
<evidence type="ECO:0000256" key="9">
    <source>
        <dbReference type="SAM" id="MobiDB-lite"/>
    </source>
</evidence>
<dbReference type="GO" id="GO:0070200">
    <property type="term" value="P:establishment of protein localization to telomere"/>
    <property type="evidence" value="ECO:0007669"/>
    <property type="project" value="EnsemblFungi"/>
</dbReference>
<evidence type="ECO:0000259" key="11">
    <source>
        <dbReference type="PROSITE" id="PS50172"/>
    </source>
</evidence>
<evidence type="ECO:0000256" key="7">
    <source>
        <dbReference type="ARBA" id="ARBA00023242"/>
    </source>
</evidence>
<feature type="compositionally biased region" description="Polar residues" evidence="9">
    <location>
        <begin position="77"/>
        <end position="86"/>
    </location>
</feature>
<dbReference type="InterPro" id="IPR039595">
    <property type="entry name" value="TE2IP/Rap1"/>
</dbReference>
<dbReference type="GO" id="GO:0000987">
    <property type="term" value="F:cis-regulatory region sequence-specific DNA binding"/>
    <property type="evidence" value="ECO:0007669"/>
    <property type="project" value="EnsemblFungi"/>
</dbReference>
<keyword evidence="6" id="KW-0804">Transcription</keyword>
<dbReference type="SUPFAM" id="SSF46689">
    <property type="entry name" value="Homeodomain-like"/>
    <property type="match status" value="2"/>
</dbReference>
<dbReference type="GO" id="GO:0061629">
    <property type="term" value="F:RNA polymerase II-specific DNA-binding transcription factor binding"/>
    <property type="evidence" value="ECO:0007669"/>
    <property type="project" value="EnsemblFungi"/>
</dbReference>
<dbReference type="STRING" id="1064592.G0VI01"/>
<dbReference type="PROSITE" id="PS50090">
    <property type="entry name" value="MYB_LIKE"/>
    <property type="match status" value="1"/>
</dbReference>
<evidence type="ECO:0000313" key="13">
    <source>
        <dbReference type="EMBL" id="AAK84226.1"/>
    </source>
</evidence>
<comment type="similarity">
    <text evidence="1 8">Belongs to the RAP1 family.</text>
</comment>
<dbReference type="Pfam" id="PF16589">
    <property type="entry name" value="BRCT_2"/>
    <property type="match status" value="1"/>
</dbReference>
<name>Q96VU6_NAUCA</name>
<dbReference type="SMART" id="SM00292">
    <property type="entry name" value="BRCT"/>
    <property type="match status" value="1"/>
</dbReference>
<dbReference type="eggNOG" id="ENOG502S85C">
    <property type="taxonomic scope" value="Eukaryota"/>
</dbReference>
<feature type="compositionally biased region" description="Polar residues" evidence="9">
    <location>
        <begin position="251"/>
        <end position="279"/>
    </location>
</feature>
<feature type="compositionally biased region" description="Low complexity" evidence="9">
    <location>
        <begin position="280"/>
        <end position="297"/>
    </location>
</feature>
<comment type="subunit">
    <text evidence="8">Homodimer.</text>
</comment>
<dbReference type="CDD" id="cd11655">
    <property type="entry name" value="rap1_myb-like"/>
    <property type="match status" value="2"/>
</dbReference>
<dbReference type="PANTHER" id="PTHR16466">
    <property type="entry name" value="TELOMERE REPEAT-BINDING FACTOR 2-INTERACTING PROTEIN 1"/>
    <property type="match status" value="1"/>
</dbReference>
<feature type="domain" description="Myb-like" evidence="10">
    <location>
        <begin position="337"/>
        <end position="393"/>
    </location>
</feature>
<evidence type="ECO:0000256" key="4">
    <source>
        <dbReference type="ARBA" id="ARBA00023015"/>
    </source>
</evidence>
<evidence type="ECO:0000313" key="15">
    <source>
        <dbReference type="Proteomes" id="UP000001640"/>
    </source>
</evidence>
<dbReference type="GO" id="GO:0005829">
    <property type="term" value="C:cytosol"/>
    <property type="evidence" value="ECO:0007669"/>
    <property type="project" value="EnsemblFungi"/>
</dbReference>
<dbReference type="KEGG" id="ncs:NCAS_0G01480"/>
<dbReference type="PROSITE" id="PS51294">
    <property type="entry name" value="HTH_MYB"/>
    <property type="match status" value="1"/>
</dbReference>
<dbReference type="GO" id="GO:0042393">
    <property type="term" value="F:histone binding"/>
    <property type="evidence" value="ECO:0007669"/>
    <property type="project" value="EnsemblFungi"/>
</dbReference>
<dbReference type="SMART" id="SM00717">
    <property type="entry name" value="SANT"/>
    <property type="match status" value="1"/>
</dbReference>
<keyword evidence="3 8" id="KW-0779">Telomere</keyword>
<dbReference type="SUPFAM" id="SSF52113">
    <property type="entry name" value="BRCT domain"/>
    <property type="match status" value="1"/>
</dbReference>
<dbReference type="InterPro" id="IPR017930">
    <property type="entry name" value="Myb_dom"/>
</dbReference>
<evidence type="ECO:0000256" key="2">
    <source>
        <dbReference type="ARBA" id="ARBA00022454"/>
    </source>
</evidence>
<dbReference type="InterPro" id="IPR036420">
    <property type="entry name" value="BRCT_dom_sf"/>
</dbReference>
<dbReference type="InterPro" id="IPR001005">
    <property type="entry name" value="SANT/Myb"/>
</dbReference>
<evidence type="ECO:0000256" key="3">
    <source>
        <dbReference type="ARBA" id="ARBA00022895"/>
    </source>
</evidence>
<dbReference type="GO" id="GO:0005667">
    <property type="term" value="C:transcription regulator complex"/>
    <property type="evidence" value="ECO:0007669"/>
    <property type="project" value="EnsemblFungi"/>
</dbReference>
<dbReference type="Gene3D" id="1.10.10.60">
    <property type="entry name" value="Homeodomain-like"/>
    <property type="match status" value="2"/>
</dbReference>
<evidence type="ECO:0000259" key="12">
    <source>
        <dbReference type="PROSITE" id="PS51294"/>
    </source>
</evidence>
<dbReference type="OMA" id="TENAWRD"/>
<accession>G0VI01</accession>
<dbReference type="PANTHER" id="PTHR16466:SF6">
    <property type="entry name" value="TELOMERIC REPEAT-BINDING FACTOR 2-INTERACTING PROTEIN 1"/>
    <property type="match status" value="1"/>
</dbReference>
<evidence type="ECO:0000256" key="6">
    <source>
        <dbReference type="ARBA" id="ARBA00023163"/>
    </source>
</evidence>
<dbReference type="GO" id="GO:0030466">
    <property type="term" value="P:silent mating-type cassette heterochromatin formation"/>
    <property type="evidence" value="ECO:0007669"/>
    <property type="project" value="EnsemblFungi"/>
</dbReference>
<dbReference type="InterPro" id="IPR015280">
    <property type="entry name" value="Rap1_DNA-bd"/>
</dbReference>
<organism evidence="13">
    <name type="scientific">Naumovozyma castellii</name>
    <name type="common">Yeast</name>
    <name type="synonym">Saccharomyces castellii</name>
    <dbReference type="NCBI Taxonomy" id="27288"/>
    <lineage>
        <taxon>Eukaryota</taxon>
        <taxon>Fungi</taxon>
        <taxon>Dikarya</taxon>
        <taxon>Ascomycota</taxon>
        <taxon>Saccharomycotina</taxon>
        <taxon>Saccharomycetes</taxon>
        <taxon>Saccharomycetales</taxon>
        <taxon>Saccharomycetaceae</taxon>
        <taxon>Naumovozyma</taxon>
    </lineage>
</organism>
<dbReference type="Pfam" id="PF11626">
    <property type="entry name" value="Rap1_C"/>
    <property type="match status" value="1"/>
</dbReference>
<feature type="compositionally biased region" description="Polar residues" evidence="9">
    <location>
        <begin position="94"/>
        <end position="112"/>
    </location>
</feature>
<dbReference type="InterPro" id="IPR009057">
    <property type="entry name" value="Homeodomain-like_sf"/>
</dbReference>
<keyword evidence="4" id="KW-0805">Transcription regulation</keyword>
<dbReference type="Gene3D" id="3.40.50.10190">
    <property type="entry name" value="BRCT domain"/>
    <property type="match status" value="1"/>
</dbReference>
<keyword evidence="15" id="KW-1185">Reference proteome</keyword>
<keyword evidence="7 8" id="KW-0539">Nucleus</keyword>
<dbReference type="Pfam" id="PF00249">
    <property type="entry name" value="Myb_DNA-binding"/>
    <property type="match status" value="1"/>
</dbReference>
<dbReference type="GO" id="GO:0001094">
    <property type="term" value="F:TFIID-class transcription factor complex binding"/>
    <property type="evidence" value="ECO:0007669"/>
    <property type="project" value="EnsemblFungi"/>
</dbReference>
<dbReference type="InterPro" id="IPR001357">
    <property type="entry name" value="BRCT_dom"/>
</dbReference>
<dbReference type="GO" id="GO:0010833">
    <property type="term" value="P:telomere maintenance via telomere lengthening"/>
    <property type="evidence" value="ECO:0007669"/>
    <property type="project" value="UniProtKB-UniRule"/>
</dbReference>
<dbReference type="GO" id="GO:0017025">
    <property type="term" value="F:TBP-class protein binding"/>
    <property type="evidence" value="ECO:0007669"/>
    <property type="project" value="EnsemblFungi"/>
</dbReference>
<evidence type="ECO:0000256" key="8">
    <source>
        <dbReference type="RuleBase" id="RU367107"/>
    </source>
</evidence>
<protein>
    <recommendedName>
        <fullName evidence="8">DNA-binding protein RAP1</fullName>
    </recommendedName>
</protein>
<dbReference type="EMBL" id="AF401990">
    <property type="protein sequence ID" value="AAK84226.1"/>
    <property type="molecule type" value="Genomic_DNA"/>
</dbReference>
<dbReference type="InterPro" id="IPR038104">
    <property type="entry name" value="Rap1_C_sf"/>
</dbReference>
<dbReference type="Pfam" id="PF09197">
    <property type="entry name" value="Rap1-DNA-bind"/>
    <property type="match status" value="1"/>
</dbReference>
<dbReference type="GO" id="GO:0061849">
    <property type="term" value="F:telomeric G-quadruplex DNA binding"/>
    <property type="evidence" value="ECO:0007669"/>
    <property type="project" value="EnsemblFungi"/>
</dbReference>
<dbReference type="CDD" id="cd11653">
    <property type="entry name" value="rap1_RCT"/>
    <property type="match status" value="1"/>
</dbReference>
<reference evidence="14 15" key="2">
    <citation type="journal article" date="2011" name="Proc. Natl. Acad. Sci. U.S.A.">
        <title>Evolutionary erosion of yeast sex chromosomes by mating-type switching accidents.</title>
        <authorList>
            <person name="Gordon J.L."/>
            <person name="Armisen D."/>
            <person name="Proux-Wera E."/>
            <person name="Oheigeartaigh S.S."/>
            <person name="Byrne K.P."/>
            <person name="Wolfe K.H."/>
        </authorList>
    </citation>
    <scope>NUCLEOTIDE SEQUENCE [LARGE SCALE GENOMIC DNA]</scope>
    <source>
        <strain evidence="15">ATCC 76901 / BCRC 22586 / CBS 4309 / NBRC 1992 / NRRL Y-12630</strain>
        <strain evidence="14">Type strain:CBS 4309</strain>
    </source>
</reference>
<dbReference type="AlphaFoldDB" id="Q96VU6"/>
<sequence length="826" mass="92982">MSSPQNFETAQQYMDSLSDSNNSHMENQQQQDASPNANGNGAVTTEETNVDPSITNVKMEGTNNADADITIALPATQDVNNDSNGTAAADKDGNSPNNETSTSTGENPQKDQNATPVAISTLFQGMNFFMNRNNDAHDSAHDVDQLARLIMAHSGNVLASLPEDTTDVSNVYVISPYNDTKLPTVTPTYIKACVSNNTLLNINHYLVPYDEFRSVIDTQLQSETNNDDDHVDHDEASKKRNLFEADPEEATQLNSTEPQGTSTQLPQDNKTASNPTTISAQPENNQEANNAAQQQTEEQLRLLQEHAQEVNQQAEPSNVSDEDVNYEERAYMMRAALPSHNKASFTEAEDEFILDVVRKNPTRRTTHTLYDEISHYVPNHTGNSIRHRFRVYLSKRLDYVYQVDSYGKLVRDENGNLIKTKTLPPSIKKKFTADEDYILALAVKKQFYRDLYQIDPDTGTNLISNEDSPTAIARRNMTMDPNHVPGNEPSFNDFRVNDRRGPVAREFFKSFADANVSHSENAWRDRFRKFLLTFGVDHYIEYFEQETNAGRKPEPMKNLTNRPRRKAGITPGNYNSAIKRQRAYSISKAVHDQNSNISNAAVVAAANAASGDNTDTHSTPSYPIPENELLDEETMNFISNLKNDLSKLESNNSGNNNNLPFEYSPEIAEAIRNDFDNEGKEFDNIDPDTIKFPPEIATIDLFLPIFFQFGSTRNFLEKVENVIKRDYEPSQAEKLVEDLCDEAGVRRGFSTSILTALSGDLMIFPRYFLNMFKNNVNPPLNVPGIWTHEDDAMLSSNDSEDLRHLEKKHGAARIAIRRRFVERDLV</sequence>
<evidence type="ECO:0000256" key="5">
    <source>
        <dbReference type="ARBA" id="ARBA00023159"/>
    </source>
</evidence>
<evidence type="ECO:0000256" key="1">
    <source>
        <dbReference type="ARBA" id="ARBA00010467"/>
    </source>
</evidence>
<accession>Q96VU6</accession>
<dbReference type="GO" id="GO:0003691">
    <property type="term" value="F:double-stranded telomeric DNA binding"/>
    <property type="evidence" value="ECO:0007669"/>
    <property type="project" value="EnsemblFungi"/>
</dbReference>
<feature type="domain" description="HTH myb-type" evidence="12">
    <location>
        <begin position="337"/>
        <end position="397"/>
    </location>
</feature>
<dbReference type="GO" id="GO:0000228">
    <property type="term" value="C:nuclear chromosome"/>
    <property type="evidence" value="ECO:0007669"/>
    <property type="project" value="EnsemblFungi"/>
</dbReference>
<dbReference type="InterPro" id="IPR021661">
    <property type="entry name" value="Rap1_C"/>
</dbReference>
<dbReference type="GO" id="GO:0031509">
    <property type="term" value="P:subtelomeric heterochromatin formation"/>
    <property type="evidence" value="ECO:0007669"/>
    <property type="project" value="EnsemblFungi"/>
</dbReference>